<comment type="similarity">
    <text evidence="2 9">Belongs to the mitochondrial carrier (TC 2.A.29) family.</text>
</comment>
<dbReference type="PANTHER" id="PTHR45667">
    <property type="entry name" value="S-ADENOSYLMETHIONINE MITOCHONDRIAL CARRIER PROTEIN"/>
    <property type="match status" value="1"/>
</dbReference>
<evidence type="ECO:0000256" key="1">
    <source>
        <dbReference type="ARBA" id="ARBA00004141"/>
    </source>
</evidence>
<keyword evidence="3 9" id="KW-0813">Transport</keyword>
<feature type="repeat" description="Solcar" evidence="8">
    <location>
        <begin position="239"/>
        <end position="371"/>
    </location>
</feature>
<evidence type="ECO:0000313" key="13">
    <source>
        <dbReference type="EMBL" id="GMH95517.1"/>
    </source>
</evidence>
<evidence type="ECO:0000256" key="11">
    <source>
        <dbReference type="SAM" id="Phobius"/>
    </source>
</evidence>
<evidence type="ECO:0000256" key="5">
    <source>
        <dbReference type="ARBA" id="ARBA00022737"/>
    </source>
</evidence>
<gene>
    <name evidence="13" type="ORF">TrST_g9291</name>
</gene>
<dbReference type="Pfam" id="PF00153">
    <property type="entry name" value="Mito_carr"/>
    <property type="match status" value="3"/>
</dbReference>
<dbReference type="InterPro" id="IPR023395">
    <property type="entry name" value="MCP_dom_sf"/>
</dbReference>
<evidence type="ECO:0000256" key="7">
    <source>
        <dbReference type="ARBA" id="ARBA00023136"/>
    </source>
</evidence>
<proteinExistence type="inferred from homology"/>
<evidence type="ECO:0000256" key="3">
    <source>
        <dbReference type="ARBA" id="ARBA00022448"/>
    </source>
</evidence>
<keyword evidence="5" id="KW-0677">Repeat</keyword>
<dbReference type="PROSITE" id="PS50920">
    <property type="entry name" value="SOLCAR"/>
    <property type="match status" value="3"/>
</dbReference>
<sequence length="564" mass="61458">MRLLKLATVCCSLLSNAYGFQRVPVTRLNTHRKSISARLAPPSTHATSAGQFALKELRSKEPRNGASNNSTSRGRKGATSERRRLPNLPPGFFLPVALAVLFFSTSLAQPANAAYGSSGAAVTSPAVVKSLTLEEFLNLPEKKQRQFEGGFLSCIETSDRNSKGGKKRVCKPVSVIDGLLNDMQEDERKFLELYKKATQDEDDLRGLASEEQQRRNDELLNEQERLLKRQKVLRQIGKEPAWVNYAAGFTASCVSTVVVHPIDTIKTRLMASGKKGKKDEKEPWEEASVAFVGGEGSEKGEHGVAEGEEGEGVDLNFPPPTVEDSVSIEEQANPLPTFNILELYNGVLANILKEAPASALYLGLYESSMKFLGNYEFFQDNVLIAYLLSGAIGELIGSMIRAPAEAVKTRIQTGKTMADSLDEVFVNKEGRMSTFNAWSSSLFRDVPHGAIQIAVFELSKTLIIENPNIDFDVNTLLSEAVLGALGGGIGGFLTTPTDKITTQIIANAKDKPTAQTVIAKVLAEEGVFGFFEGALQRTAYWAFAIAIFLSCYCSFRQAAAPFFS</sequence>
<comment type="caution">
    <text evidence="13">The sequence shown here is derived from an EMBL/GenBank/DDBJ whole genome shotgun (WGS) entry which is preliminary data.</text>
</comment>
<dbReference type="EMBL" id="BRXY01000445">
    <property type="protein sequence ID" value="GMH95517.1"/>
    <property type="molecule type" value="Genomic_DNA"/>
</dbReference>
<evidence type="ECO:0000256" key="12">
    <source>
        <dbReference type="SAM" id="SignalP"/>
    </source>
</evidence>
<evidence type="ECO:0000256" key="4">
    <source>
        <dbReference type="ARBA" id="ARBA00022692"/>
    </source>
</evidence>
<evidence type="ECO:0000256" key="8">
    <source>
        <dbReference type="PROSITE-ProRule" id="PRU00282"/>
    </source>
</evidence>
<feature type="repeat" description="Solcar" evidence="8">
    <location>
        <begin position="381"/>
        <end position="462"/>
    </location>
</feature>
<keyword evidence="6 11" id="KW-1133">Transmembrane helix</keyword>
<evidence type="ECO:0000256" key="2">
    <source>
        <dbReference type="ARBA" id="ARBA00006375"/>
    </source>
</evidence>
<evidence type="ECO:0000256" key="9">
    <source>
        <dbReference type="RuleBase" id="RU000488"/>
    </source>
</evidence>
<protein>
    <submittedName>
        <fullName evidence="13">Uncharacterized protein</fullName>
    </submittedName>
</protein>
<dbReference type="AlphaFoldDB" id="A0A9W7BRY3"/>
<keyword evidence="14" id="KW-1185">Reference proteome</keyword>
<comment type="subcellular location">
    <subcellularLocation>
        <location evidence="1">Membrane</location>
        <topology evidence="1">Multi-pass membrane protein</topology>
    </subcellularLocation>
</comment>
<evidence type="ECO:0000256" key="10">
    <source>
        <dbReference type="SAM" id="MobiDB-lite"/>
    </source>
</evidence>
<name>A0A9W7BRY3_9STRA</name>
<feature type="transmembrane region" description="Helical" evidence="11">
    <location>
        <begin position="538"/>
        <end position="555"/>
    </location>
</feature>
<feature type="chain" id="PRO_5040903337" evidence="12">
    <location>
        <begin position="20"/>
        <end position="564"/>
    </location>
</feature>
<evidence type="ECO:0000256" key="6">
    <source>
        <dbReference type="ARBA" id="ARBA00022989"/>
    </source>
</evidence>
<dbReference type="OrthoDB" id="448427at2759"/>
<evidence type="ECO:0000313" key="14">
    <source>
        <dbReference type="Proteomes" id="UP001165085"/>
    </source>
</evidence>
<dbReference type="InterPro" id="IPR018108">
    <property type="entry name" value="MCP_transmembrane"/>
</dbReference>
<keyword evidence="7 8" id="KW-0472">Membrane</keyword>
<keyword evidence="12" id="KW-0732">Signal</keyword>
<dbReference type="Gene3D" id="1.50.40.10">
    <property type="entry name" value="Mitochondrial carrier domain"/>
    <property type="match status" value="2"/>
</dbReference>
<feature type="region of interest" description="Disordered" evidence="10">
    <location>
        <begin position="57"/>
        <end position="84"/>
    </location>
</feature>
<dbReference type="GO" id="GO:0016020">
    <property type="term" value="C:membrane"/>
    <property type="evidence" value="ECO:0007669"/>
    <property type="project" value="UniProtKB-SubCell"/>
</dbReference>
<feature type="repeat" description="Solcar" evidence="8">
    <location>
        <begin position="474"/>
        <end position="558"/>
    </location>
</feature>
<accession>A0A9W7BRY3</accession>
<feature type="region of interest" description="Disordered" evidence="10">
    <location>
        <begin position="295"/>
        <end position="318"/>
    </location>
</feature>
<feature type="signal peptide" evidence="12">
    <location>
        <begin position="1"/>
        <end position="19"/>
    </location>
</feature>
<keyword evidence="4 8" id="KW-0812">Transmembrane</keyword>
<feature type="compositionally biased region" description="Basic and acidic residues" evidence="10">
    <location>
        <begin position="296"/>
        <end position="305"/>
    </location>
</feature>
<organism evidence="13 14">
    <name type="scientific">Triparma strigata</name>
    <dbReference type="NCBI Taxonomy" id="1606541"/>
    <lineage>
        <taxon>Eukaryota</taxon>
        <taxon>Sar</taxon>
        <taxon>Stramenopiles</taxon>
        <taxon>Ochrophyta</taxon>
        <taxon>Bolidophyceae</taxon>
        <taxon>Parmales</taxon>
        <taxon>Triparmaceae</taxon>
        <taxon>Triparma</taxon>
    </lineage>
</organism>
<dbReference type="Proteomes" id="UP001165085">
    <property type="component" value="Unassembled WGS sequence"/>
</dbReference>
<reference evidence="14" key="1">
    <citation type="journal article" date="2023" name="Commun. Biol.">
        <title>Genome analysis of Parmales, the sister group of diatoms, reveals the evolutionary specialization of diatoms from phago-mixotrophs to photoautotrophs.</title>
        <authorList>
            <person name="Ban H."/>
            <person name="Sato S."/>
            <person name="Yoshikawa S."/>
            <person name="Yamada K."/>
            <person name="Nakamura Y."/>
            <person name="Ichinomiya M."/>
            <person name="Sato N."/>
            <person name="Blanc-Mathieu R."/>
            <person name="Endo H."/>
            <person name="Kuwata A."/>
            <person name="Ogata H."/>
        </authorList>
    </citation>
    <scope>NUCLEOTIDE SEQUENCE [LARGE SCALE GENOMIC DNA]</scope>
    <source>
        <strain evidence="14">NIES 3701</strain>
    </source>
</reference>
<dbReference type="SUPFAM" id="SSF103506">
    <property type="entry name" value="Mitochondrial carrier"/>
    <property type="match status" value="1"/>
</dbReference>